<dbReference type="Proteomes" id="UP001341281">
    <property type="component" value="Chromosome 10"/>
</dbReference>
<proteinExistence type="inferred from homology"/>
<dbReference type="Pfam" id="PF13041">
    <property type="entry name" value="PPR_2"/>
    <property type="match status" value="3"/>
</dbReference>
<accession>A0AAQ3XIC2</accession>
<dbReference type="Gene3D" id="1.25.40.10">
    <property type="entry name" value="Tetratricopeptide repeat domain"/>
    <property type="match status" value="3"/>
</dbReference>
<name>A0AAQ3XIC2_PASNO</name>
<dbReference type="PROSITE" id="PS51375">
    <property type="entry name" value="PPR"/>
    <property type="match status" value="6"/>
</dbReference>
<evidence type="ECO:0000256" key="4">
    <source>
        <dbReference type="PROSITE-ProRule" id="PRU00708"/>
    </source>
</evidence>
<dbReference type="InterPro" id="IPR002885">
    <property type="entry name" value="PPR_rpt"/>
</dbReference>
<keyword evidence="7" id="KW-1185">Reference proteome</keyword>
<feature type="repeat" description="PPR" evidence="4">
    <location>
        <begin position="350"/>
        <end position="384"/>
    </location>
</feature>
<feature type="repeat" description="PPR" evidence="4">
    <location>
        <begin position="385"/>
        <end position="419"/>
    </location>
</feature>
<dbReference type="InterPro" id="IPR011990">
    <property type="entry name" value="TPR-like_helical_dom_sf"/>
</dbReference>
<evidence type="ECO:0000313" key="7">
    <source>
        <dbReference type="Proteomes" id="UP001341281"/>
    </source>
</evidence>
<feature type="chain" id="PRO_5043038242" description="Pentatricopeptide repeat-containing protein" evidence="5">
    <location>
        <begin position="26"/>
        <end position="479"/>
    </location>
</feature>
<dbReference type="EMBL" id="CP144754">
    <property type="protein sequence ID" value="WVZ97632.1"/>
    <property type="molecule type" value="Genomic_DNA"/>
</dbReference>
<evidence type="ECO:0000256" key="5">
    <source>
        <dbReference type="SAM" id="SignalP"/>
    </source>
</evidence>
<evidence type="ECO:0000256" key="1">
    <source>
        <dbReference type="ARBA" id="ARBA00007626"/>
    </source>
</evidence>
<feature type="signal peptide" evidence="5">
    <location>
        <begin position="1"/>
        <end position="25"/>
    </location>
</feature>
<feature type="repeat" description="PPR" evidence="4">
    <location>
        <begin position="164"/>
        <end position="194"/>
    </location>
</feature>
<evidence type="ECO:0000313" key="6">
    <source>
        <dbReference type="EMBL" id="WVZ97632.1"/>
    </source>
</evidence>
<keyword evidence="5" id="KW-0732">Signal</keyword>
<reference evidence="6 7" key="1">
    <citation type="submission" date="2024-02" db="EMBL/GenBank/DDBJ databases">
        <title>High-quality chromosome-scale genome assembly of Pensacola bahiagrass (Paspalum notatum Flugge var. saurae).</title>
        <authorList>
            <person name="Vega J.M."/>
            <person name="Podio M."/>
            <person name="Orjuela J."/>
            <person name="Siena L.A."/>
            <person name="Pessino S.C."/>
            <person name="Combes M.C."/>
            <person name="Mariac C."/>
            <person name="Albertini E."/>
            <person name="Pupilli F."/>
            <person name="Ortiz J.P.A."/>
            <person name="Leblanc O."/>
        </authorList>
    </citation>
    <scope>NUCLEOTIDE SEQUENCE [LARGE SCALE GENOMIC DNA]</scope>
    <source>
        <strain evidence="6">R1</strain>
        <tissue evidence="6">Leaf</tissue>
    </source>
</reference>
<evidence type="ECO:0008006" key="8">
    <source>
        <dbReference type="Google" id="ProtNLM"/>
    </source>
</evidence>
<feature type="repeat" description="PPR" evidence="4">
    <location>
        <begin position="260"/>
        <end position="294"/>
    </location>
</feature>
<organism evidence="6 7">
    <name type="scientific">Paspalum notatum var. saurae</name>
    <dbReference type="NCBI Taxonomy" id="547442"/>
    <lineage>
        <taxon>Eukaryota</taxon>
        <taxon>Viridiplantae</taxon>
        <taxon>Streptophyta</taxon>
        <taxon>Embryophyta</taxon>
        <taxon>Tracheophyta</taxon>
        <taxon>Spermatophyta</taxon>
        <taxon>Magnoliopsida</taxon>
        <taxon>Liliopsida</taxon>
        <taxon>Poales</taxon>
        <taxon>Poaceae</taxon>
        <taxon>PACMAD clade</taxon>
        <taxon>Panicoideae</taxon>
        <taxon>Andropogonodae</taxon>
        <taxon>Paspaleae</taxon>
        <taxon>Paspalinae</taxon>
        <taxon>Paspalum</taxon>
    </lineage>
</organism>
<keyword evidence="3" id="KW-0809">Transit peptide</keyword>
<evidence type="ECO:0000256" key="2">
    <source>
        <dbReference type="ARBA" id="ARBA00022737"/>
    </source>
</evidence>
<feature type="repeat" description="PPR" evidence="4">
    <location>
        <begin position="225"/>
        <end position="259"/>
    </location>
</feature>
<dbReference type="PANTHER" id="PTHR47941">
    <property type="entry name" value="PENTATRICOPEPTIDE REPEAT-CONTAINING PROTEIN 3, MITOCHONDRIAL"/>
    <property type="match status" value="1"/>
</dbReference>
<comment type="similarity">
    <text evidence="1">Belongs to the PPR family. P subfamily.</text>
</comment>
<feature type="repeat" description="PPR" evidence="4">
    <location>
        <begin position="420"/>
        <end position="454"/>
    </location>
</feature>
<evidence type="ECO:0000256" key="3">
    <source>
        <dbReference type="ARBA" id="ARBA00022946"/>
    </source>
</evidence>
<gene>
    <name evidence="6" type="ORF">U9M48_043149</name>
</gene>
<dbReference type="AlphaFoldDB" id="A0AAQ3XIC2"/>
<dbReference type="Pfam" id="PF12854">
    <property type="entry name" value="PPR_1"/>
    <property type="match status" value="1"/>
</dbReference>
<protein>
    <recommendedName>
        <fullName evidence="8">Pentatricopeptide repeat-containing protein</fullName>
    </recommendedName>
</protein>
<dbReference type="NCBIfam" id="TIGR00756">
    <property type="entry name" value="PPR"/>
    <property type="match status" value="6"/>
</dbReference>
<keyword evidence="2" id="KW-0677">Repeat</keyword>
<sequence>MSLGRLGRAPASLLLLQRFVTTTYTAGPAPSFVAHHLIDEFSRPRATRDAAHLRRLAAYLTPPAAESVILRLPSWRHALDFFRWATEQPGFRHSCYSLNAMASLLPPHQRAHLDRLATDALVSRCHMTPGALGFLLRRLGAAGLPDTASRVFDAARTTLSCPPNSYTYNCLLYAFAKAGRADDADVRLREMVASCGDDSVDSKWGKVEGAVELVGRMEALGMRPNEKTLNVLVHGFVKQGRVNMAMDVFGKMASHGFSADLAMFSVLIEGLCHGNEIGKAVKLFNEMKRDRVTPDVHLLKKITEAFCREGDFSTVGPFIKENTEYLKPGDRLDEAYEIFNKMKDLGLKPSEFTYNSLFYGVCRRKDPSAATGLLRDMRTNGHRPWIKNCTEMVQQLCFSGRITEALQFLDEMLKTGFLPDIVTYSAALNGMCRTGEIDNALGLFRDISSKYYLPDVVAHNILINGFWKSDISPNNGIIG</sequence>
<dbReference type="Pfam" id="PF01535">
    <property type="entry name" value="PPR"/>
    <property type="match status" value="1"/>
</dbReference>